<reference evidence="6" key="1">
    <citation type="submission" date="2021-02" db="EMBL/GenBank/DDBJ databases">
        <authorList>
            <person name="Nowell W R."/>
        </authorList>
    </citation>
    <scope>NUCLEOTIDE SEQUENCE</scope>
</reference>
<comment type="caution">
    <text evidence="6">The sequence shown here is derived from an EMBL/GenBank/DDBJ whole genome shotgun (WGS) entry which is preliminary data.</text>
</comment>
<protein>
    <submittedName>
        <fullName evidence="6">Uncharacterized protein</fullName>
    </submittedName>
</protein>
<organism evidence="6 7">
    <name type="scientific">Rotaria socialis</name>
    <dbReference type="NCBI Taxonomy" id="392032"/>
    <lineage>
        <taxon>Eukaryota</taxon>
        <taxon>Metazoa</taxon>
        <taxon>Spiralia</taxon>
        <taxon>Gnathifera</taxon>
        <taxon>Rotifera</taxon>
        <taxon>Eurotatoria</taxon>
        <taxon>Bdelloidea</taxon>
        <taxon>Philodinida</taxon>
        <taxon>Philodinidae</taxon>
        <taxon>Rotaria</taxon>
    </lineage>
</organism>
<dbReference type="Pfam" id="PF00159">
    <property type="entry name" value="Hormone_3"/>
    <property type="match status" value="1"/>
</dbReference>
<evidence type="ECO:0000256" key="5">
    <source>
        <dbReference type="SAM" id="Phobius"/>
    </source>
</evidence>
<sequence>LLNIIYNQPLKMNSLVPLFIGLVAFFIISFQLASSANFPNPPSFPPPNASPEQWRAFWILLHNYYAIIARPRFGKRHDSVLSHLEHPSLVTTLNSNFASPSLYETDLNDIFGQNSRNANADQKAHFDELYTFVPTNRKQR</sequence>
<feature type="transmembrane region" description="Helical" evidence="5">
    <location>
        <begin position="12"/>
        <end position="33"/>
    </location>
</feature>
<evidence type="ECO:0000256" key="3">
    <source>
        <dbReference type="ARBA" id="ARBA00022525"/>
    </source>
</evidence>
<dbReference type="InterPro" id="IPR020392">
    <property type="entry name" value="Pancreatic_hormone-like_CS"/>
</dbReference>
<dbReference type="Proteomes" id="UP000663838">
    <property type="component" value="Unassembled WGS sequence"/>
</dbReference>
<evidence type="ECO:0000256" key="4">
    <source>
        <dbReference type="RuleBase" id="RU000656"/>
    </source>
</evidence>
<keyword evidence="5" id="KW-0472">Membrane</keyword>
<name>A0A821LLC9_9BILA</name>
<keyword evidence="3" id="KW-0964">Secreted</keyword>
<dbReference type="GO" id="GO:0005179">
    <property type="term" value="F:hormone activity"/>
    <property type="evidence" value="ECO:0007669"/>
    <property type="project" value="InterPro"/>
</dbReference>
<dbReference type="SMART" id="SM00309">
    <property type="entry name" value="PAH"/>
    <property type="match status" value="1"/>
</dbReference>
<dbReference type="AlphaFoldDB" id="A0A821LLC9"/>
<evidence type="ECO:0000256" key="1">
    <source>
        <dbReference type="ARBA" id="ARBA00004613"/>
    </source>
</evidence>
<feature type="transmembrane region" description="Helical" evidence="5">
    <location>
        <begin position="53"/>
        <end position="69"/>
    </location>
</feature>
<keyword evidence="5" id="KW-0812">Transmembrane</keyword>
<dbReference type="PROSITE" id="PS50276">
    <property type="entry name" value="PANCREATIC_HORMONE_2"/>
    <property type="match status" value="1"/>
</dbReference>
<feature type="non-terminal residue" evidence="6">
    <location>
        <position position="1"/>
    </location>
</feature>
<evidence type="ECO:0000313" key="6">
    <source>
        <dbReference type="EMBL" id="CAF4752242.1"/>
    </source>
</evidence>
<dbReference type="InterPro" id="IPR001955">
    <property type="entry name" value="Pancreatic_hormone-like"/>
</dbReference>
<dbReference type="EMBL" id="CAJOBS010001680">
    <property type="protein sequence ID" value="CAF4752242.1"/>
    <property type="molecule type" value="Genomic_DNA"/>
</dbReference>
<proteinExistence type="inferred from homology"/>
<dbReference type="PROSITE" id="PS00265">
    <property type="entry name" value="PANCREATIC_HORMONE_1"/>
    <property type="match status" value="1"/>
</dbReference>
<evidence type="ECO:0000313" key="7">
    <source>
        <dbReference type="Proteomes" id="UP000663838"/>
    </source>
</evidence>
<comment type="subcellular location">
    <subcellularLocation>
        <location evidence="1">Secreted</location>
    </subcellularLocation>
</comment>
<evidence type="ECO:0000256" key="2">
    <source>
        <dbReference type="ARBA" id="ARBA00010022"/>
    </source>
</evidence>
<keyword evidence="5" id="KW-1133">Transmembrane helix</keyword>
<dbReference type="GO" id="GO:0005576">
    <property type="term" value="C:extracellular region"/>
    <property type="evidence" value="ECO:0007669"/>
    <property type="project" value="UniProtKB-SubCell"/>
</dbReference>
<accession>A0A821LLC9</accession>
<comment type="similarity">
    <text evidence="2 4">Belongs to the NPY family.</text>
</comment>
<gene>
    <name evidence="6" type="ORF">TOA249_LOCUS20457</name>
</gene>